<evidence type="ECO:0000256" key="3">
    <source>
        <dbReference type="ARBA" id="ARBA00023295"/>
    </source>
</evidence>
<evidence type="ECO:0000259" key="6">
    <source>
        <dbReference type="Pfam" id="PF02836"/>
    </source>
</evidence>
<dbReference type="InterPro" id="IPR006104">
    <property type="entry name" value="Glyco_hydro_2_N"/>
</dbReference>
<dbReference type="KEGG" id="pex:IZT61_20260"/>
<reference evidence="8 9" key="1">
    <citation type="submission" date="2020-11" db="EMBL/GenBank/DDBJ databases">
        <title>Pedobacter endophytica, an endophytic bacteria isolated form Carex pumila.</title>
        <authorList>
            <person name="Peng Y."/>
            <person name="Jiang L."/>
            <person name="Lee J."/>
        </authorList>
    </citation>
    <scope>NUCLEOTIDE SEQUENCE [LARGE SCALE GENOMIC DNA]</scope>
    <source>
        <strain evidence="8 9">JBR3-12</strain>
    </source>
</reference>
<evidence type="ECO:0000259" key="5">
    <source>
        <dbReference type="Pfam" id="PF00703"/>
    </source>
</evidence>
<dbReference type="SUPFAM" id="SSF51445">
    <property type="entry name" value="(Trans)glycosidases"/>
    <property type="match status" value="1"/>
</dbReference>
<dbReference type="InterPro" id="IPR006102">
    <property type="entry name" value="Ig-like_GH2"/>
</dbReference>
<dbReference type="Gene3D" id="3.20.20.80">
    <property type="entry name" value="Glycosidases"/>
    <property type="match status" value="1"/>
</dbReference>
<dbReference type="SUPFAM" id="SSF49785">
    <property type="entry name" value="Galactose-binding domain-like"/>
    <property type="match status" value="1"/>
</dbReference>
<dbReference type="InterPro" id="IPR006101">
    <property type="entry name" value="Glyco_hydro_2"/>
</dbReference>
<evidence type="ECO:0000256" key="2">
    <source>
        <dbReference type="ARBA" id="ARBA00022801"/>
    </source>
</evidence>
<feature type="chain" id="PRO_5032989924" description="Beta-galactosidase" evidence="4">
    <location>
        <begin position="26"/>
        <end position="690"/>
    </location>
</feature>
<dbReference type="SUPFAM" id="SSF49303">
    <property type="entry name" value="beta-Galactosidase/glucuronidase domain"/>
    <property type="match status" value="1"/>
</dbReference>
<sequence>MINRFIKKRGYILLFFAFTVTSASSQDFLKNREVQLLTHWDFLLGNEIPPRVTKYATRNWTPVSVPHTWNAKDVLEKGFEMYKGQGWYKTNLKISPQKGKRYFLRFEGAAIVADVYVNNRLIGEHKGSYTAFIFELTDHLREGNNELKVGVSNAFRMDVAPNDSDLYPSFGGIYRPVTLFTTSNLCISPLDDASTGVYISTPNVGSASATVNIKTLVNYKADDGSEASANVETIIKNREGNIVASAKSMAQNLLSEKTKSVSVQLTVNNPIFWDAKRNPYLYRVIVLLKDEQGKTIDEIAQPLGIRSFFVDANKGFYLNEKKYDLYGTTRHQEWEGLGPALSDANHKTDMYLINELGANMLRLAHYPQAEMMYATGDTTGIVIWAEVPVTPPYRFNFQPYIENTHQQLREMVKQLYNHPSILFWGMQNESHIPANDLAELHKQAKLLDPYRLTTQGDHTSLQERHFITDLVAWNRYYGWYGGKFDDLTTWYNGIKSKFPSLKVGISEYGAGGSISQQEENPKVPDPTAGKFYPEQYQRLYHEETYRRLKKMNGLWCKIIWNTFDFSWENVDRGDRPFINHKGLITHDRKTKKDAFYFYKTQWTNEPVLYLLDRRLVKRSHANTVVAVYTNQPNPTLKVNNKVIKGREYDAELKKYLWKVVLQPGENHIEANVGSKSGRLSDSCKWNLTTQ</sequence>
<evidence type="ECO:0000313" key="8">
    <source>
        <dbReference type="EMBL" id="QPH39347.1"/>
    </source>
</evidence>
<dbReference type="Pfam" id="PF00703">
    <property type="entry name" value="Glyco_hydro_2"/>
    <property type="match status" value="1"/>
</dbReference>
<dbReference type="InterPro" id="IPR017853">
    <property type="entry name" value="GH"/>
</dbReference>
<feature type="domain" description="Glycoside hydrolase family 2 immunoglobulin-like beta-sandwich" evidence="5">
    <location>
        <begin position="201"/>
        <end position="306"/>
    </location>
</feature>
<dbReference type="AlphaFoldDB" id="A0A7S9KYS5"/>
<dbReference type="InterPro" id="IPR036156">
    <property type="entry name" value="Beta-gal/glucu_dom_sf"/>
</dbReference>
<dbReference type="Pfam" id="PF02837">
    <property type="entry name" value="Glyco_hydro_2_N"/>
    <property type="match status" value="1"/>
</dbReference>
<dbReference type="GO" id="GO:0004553">
    <property type="term" value="F:hydrolase activity, hydrolyzing O-glycosyl compounds"/>
    <property type="evidence" value="ECO:0007669"/>
    <property type="project" value="InterPro"/>
</dbReference>
<accession>A0A7S9KYS5</accession>
<dbReference type="PANTHER" id="PTHR42732:SF1">
    <property type="entry name" value="BETA-MANNOSIDASE"/>
    <property type="match status" value="1"/>
</dbReference>
<dbReference type="GO" id="GO:0005975">
    <property type="term" value="P:carbohydrate metabolic process"/>
    <property type="evidence" value="ECO:0007669"/>
    <property type="project" value="InterPro"/>
</dbReference>
<feature type="domain" description="Glycosyl hydrolases family 2 sugar binding" evidence="7">
    <location>
        <begin position="54"/>
        <end position="182"/>
    </location>
</feature>
<comment type="similarity">
    <text evidence="1">Belongs to the glycosyl hydrolase 2 family.</text>
</comment>
<keyword evidence="9" id="KW-1185">Reference proteome</keyword>
<dbReference type="Pfam" id="PF02836">
    <property type="entry name" value="Glyco_hydro_2_C"/>
    <property type="match status" value="1"/>
</dbReference>
<evidence type="ECO:0000256" key="1">
    <source>
        <dbReference type="ARBA" id="ARBA00007401"/>
    </source>
</evidence>
<proteinExistence type="inferred from homology"/>
<evidence type="ECO:0008006" key="10">
    <source>
        <dbReference type="Google" id="ProtNLM"/>
    </source>
</evidence>
<organism evidence="8 9">
    <name type="scientific">Pedobacter endophyticus</name>
    <dbReference type="NCBI Taxonomy" id="2789740"/>
    <lineage>
        <taxon>Bacteria</taxon>
        <taxon>Pseudomonadati</taxon>
        <taxon>Bacteroidota</taxon>
        <taxon>Sphingobacteriia</taxon>
        <taxon>Sphingobacteriales</taxon>
        <taxon>Sphingobacteriaceae</taxon>
        <taxon>Pedobacter</taxon>
    </lineage>
</organism>
<feature type="domain" description="Glycoside hydrolase family 2 catalytic" evidence="6">
    <location>
        <begin position="313"/>
        <end position="602"/>
    </location>
</feature>
<feature type="signal peptide" evidence="4">
    <location>
        <begin position="1"/>
        <end position="25"/>
    </location>
</feature>
<dbReference type="EMBL" id="CP064939">
    <property type="protein sequence ID" value="QPH39347.1"/>
    <property type="molecule type" value="Genomic_DNA"/>
</dbReference>
<dbReference type="Proteomes" id="UP000594759">
    <property type="component" value="Chromosome"/>
</dbReference>
<dbReference type="Gene3D" id="2.60.120.260">
    <property type="entry name" value="Galactose-binding domain-like"/>
    <property type="match status" value="1"/>
</dbReference>
<keyword evidence="2" id="KW-0378">Hydrolase</keyword>
<protein>
    <recommendedName>
        <fullName evidence="10">Beta-galactosidase</fullName>
    </recommendedName>
</protein>
<gene>
    <name evidence="8" type="ORF">IZT61_20260</name>
</gene>
<evidence type="ECO:0000313" key="9">
    <source>
        <dbReference type="Proteomes" id="UP000594759"/>
    </source>
</evidence>
<dbReference type="InterPro" id="IPR051913">
    <property type="entry name" value="GH2_Domain-Containing"/>
</dbReference>
<dbReference type="InterPro" id="IPR008979">
    <property type="entry name" value="Galactose-bd-like_sf"/>
</dbReference>
<dbReference type="PANTHER" id="PTHR42732">
    <property type="entry name" value="BETA-GALACTOSIDASE"/>
    <property type="match status" value="1"/>
</dbReference>
<evidence type="ECO:0000256" key="4">
    <source>
        <dbReference type="SAM" id="SignalP"/>
    </source>
</evidence>
<dbReference type="InterPro" id="IPR013783">
    <property type="entry name" value="Ig-like_fold"/>
</dbReference>
<dbReference type="InterPro" id="IPR006103">
    <property type="entry name" value="Glyco_hydro_2_cat"/>
</dbReference>
<name>A0A7S9KYS5_9SPHI</name>
<evidence type="ECO:0000259" key="7">
    <source>
        <dbReference type="Pfam" id="PF02837"/>
    </source>
</evidence>
<dbReference type="PRINTS" id="PR00132">
    <property type="entry name" value="GLHYDRLASE2"/>
</dbReference>
<dbReference type="RefSeq" id="WP_196098814.1">
    <property type="nucleotide sequence ID" value="NZ_CP064939.1"/>
</dbReference>
<dbReference type="Gene3D" id="2.60.40.10">
    <property type="entry name" value="Immunoglobulins"/>
    <property type="match status" value="2"/>
</dbReference>
<keyword evidence="3" id="KW-0326">Glycosidase</keyword>
<keyword evidence="4" id="KW-0732">Signal</keyword>